<dbReference type="RefSeq" id="WP_220664352.1">
    <property type="nucleotide sequence ID" value="NZ_CP069370.1"/>
</dbReference>
<reference evidence="1" key="1">
    <citation type="submission" date="2021-02" db="EMBL/GenBank/DDBJ databases">
        <title>Rhodobacter shimadae sp. nov., an aerobic anoxygenic phototrophic bacterium isolated from a hot spring.</title>
        <authorList>
            <person name="Muramatsu S."/>
            <person name="Haruta S."/>
            <person name="Hirose S."/>
            <person name="Hanada S."/>
        </authorList>
    </citation>
    <scope>NUCLEOTIDE SEQUENCE</scope>
    <source>
        <strain evidence="1">N10</strain>
    </source>
</reference>
<evidence type="ECO:0000313" key="2">
    <source>
        <dbReference type="Proteomes" id="UP000826300"/>
    </source>
</evidence>
<name>A0A8G1EET3_9RHOB</name>
<gene>
    <name evidence="1" type="ORF">JO391_09815</name>
</gene>
<evidence type="ECO:0000313" key="1">
    <source>
        <dbReference type="EMBL" id="QYZ71756.1"/>
    </source>
</evidence>
<organism evidence="1 2">
    <name type="scientific">Neotabrizicola shimadae</name>
    <dbReference type="NCBI Taxonomy" id="2807096"/>
    <lineage>
        <taxon>Bacteria</taxon>
        <taxon>Pseudomonadati</taxon>
        <taxon>Pseudomonadota</taxon>
        <taxon>Alphaproteobacteria</taxon>
        <taxon>Rhodobacterales</taxon>
        <taxon>Paracoccaceae</taxon>
        <taxon>Neotabrizicola</taxon>
    </lineage>
</organism>
<keyword evidence="2" id="KW-1185">Reference proteome</keyword>
<proteinExistence type="predicted"/>
<accession>A0A8G1EET3</accession>
<dbReference type="EMBL" id="CP069370">
    <property type="protein sequence ID" value="QYZ71756.1"/>
    <property type="molecule type" value="Genomic_DNA"/>
</dbReference>
<protein>
    <submittedName>
        <fullName evidence="1">Uncharacterized protein</fullName>
    </submittedName>
</protein>
<dbReference type="AlphaFoldDB" id="A0A8G1EET3"/>
<dbReference type="Proteomes" id="UP000826300">
    <property type="component" value="Chromosome"/>
</dbReference>
<dbReference type="KEGG" id="nsm:JO391_09815"/>
<sequence length="384" mass="44104">MDIEPSVLKKLVAARYFYQLSTEQAALEQGPPVFAAVSLLQDALETFFIACCDHLNADVPRKIEFIQYIDKINDCIGPDRTLPNKRRLIEINSVRVSAKHHGALPDARELAGYVDDTRRFLESACKVVFDCDFWHLSLVDSLKDSPSKSELIKAQNAIKNRDFHEVLTLCRRALFLEFEEAYDVRLFEKEQINALTSALCKAPQFARSNSYISQYVTDPFDYIVLDRDRIDSDLAKLRIDHAMWWNVRRLTPDVYRFQRDSEWLTKFDIGLFEPKGIEMRAAYVLESMIEIVRRVQISRGSYRSSGTAEYHEVTAAPNSKVLRRALLESEVVYKVGSSPTKLRVQYRSPGLDGKGSFWHVVDFWASDNHDSILIGYLSESDTQP</sequence>